<evidence type="ECO:0000313" key="2">
    <source>
        <dbReference type="Proteomes" id="UP000646426"/>
    </source>
</evidence>
<name>A0A918SSR0_9GAMM</name>
<sequence>MYLLLLVVAAIAIAALGSASFAVAFGLLIIAIPLTVRGSAQADAGMEVSLVTPPALSRTRPLLRSS</sequence>
<protein>
    <submittedName>
        <fullName evidence="1">Uncharacterized protein</fullName>
    </submittedName>
</protein>
<reference evidence="1" key="1">
    <citation type="journal article" date="2014" name="Int. J. Syst. Evol. Microbiol.">
        <title>Complete genome sequence of Corynebacterium casei LMG S-19264T (=DSM 44701T), isolated from a smear-ripened cheese.</title>
        <authorList>
            <consortium name="US DOE Joint Genome Institute (JGI-PGF)"/>
            <person name="Walter F."/>
            <person name="Albersmeier A."/>
            <person name="Kalinowski J."/>
            <person name="Ruckert C."/>
        </authorList>
    </citation>
    <scope>NUCLEOTIDE SEQUENCE</scope>
    <source>
        <strain evidence="1">KCTC 23077</strain>
    </source>
</reference>
<proteinExistence type="predicted"/>
<gene>
    <name evidence="1" type="ORF">GCM10007067_00570</name>
</gene>
<evidence type="ECO:0000313" key="1">
    <source>
        <dbReference type="EMBL" id="GHA68609.1"/>
    </source>
</evidence>
<dbReference type="RefSeq" id="WP_189452202.1">
    <property type="nucleotide sequence ID" value="NZ_BMYD01000001.1"/>
</dbReference>
<reference evidence="1" key="2">
    <citation type="submission" date="2020-09" db="EMBL/GenBank/DDBJ databases">
        <authorList>
            <person name="Sun Q."/>
            <person name="Kim S."/>
        </authorList>
    </citation>
    <scope>NUCLEOTIDE SEQUENCE</scope>
    <source>
        <strain evidence="1">KCTC 23077</strain>
    </source>
</reference>
<comment type="caution">
    <text evidence="1">The sequence shown here is derived from an EMBL/GenBank/DDBJ whole genome shotgun (WGS) entry which is preliminary data.</text>
</comment>
<organism evidence="1 2">
    <name type="scientific">Cognatilysobacter bugurensis</name>
    <dbReference type="NCBI Taxonomy" id="543356"/>
    <lineage>
        <taxon>Bacteria</taxon>
        <taxon>Pseudomonadati</taxon>
        <taxon>Pseudomonadota</taxon>
        <taxon>Gammaproteobacteria</taxon>
        <taxon>Lysobacterales</taxon>
        <taxon>Lysobacteraceae</taxon>
        <taxon>Cognatilysobacter</taxon>
    </lineage>
</organism>
<dbReference type="Proteomes" id="UP000646426">
    <property type="component" value="Unassembled WGS sequence"/>
</dbReference>
<accession>A0A918SSR0</accession>
<dbReference type="EMBL" id="BMYD01000001">
    <property type="protein sequence ID" value="GHA68609.1"/>
    <property type="molecule type" value="Genomic_DNA"/>
</dbReference>
<keyword evidence="2" id="KW-1185">Reference proteome</keyword>
<dbReference type="AlphaFoldDB" id="A0A918SSR0"/>